<reference evidence="5 6" key="1">
    <citation type="journal article" date="2014" name="Nat. Genet.">
        <title>Whole-genome sequence of a flatfish provides insights into ZW sex chromosome evolution and adaptation to a benthic lifestyle.</title>
        <authorList>
            <person name="Chen S."/>
            <person name="Zhang G."/>
            <person name="Shao C."/>
            <person name="Huang Q."/>
            <person name="Liu G."/>
            <person name="Zhang P."/>
            <person name="Song W."/>
            <person name="An N."/>
            <person name="Chalopin D."/>
            <person name="Volff J.N."/>
            <person name="Hong Y."/>
            <person name="Li Q."/>
            <person name="Sha Z."/>
            <person name="Zhou H."/>
            <person name="Xie M."/>
            <person name="Yu Q."/>
            <person name="Liu Y."/>
            <person name="Xiang H."/>
            <person name="Wang N."/>
            <person name="Wu K."/>
            <person name="Yang C."/>
            <person name="Zhou Q."/>
            <person name="Liao X."/>
            <person name="Yang L."/>
            <person name="Hu Q."/>
            <person name="Zhang J."/>
            <person name="Meng L."/>
            <person name="Jin L."/>
            <person name="Tian Y."/>
            <person name="Lian J."/>
            <person name="Yang J."/>
            <person name="Miao G."/>
            <person name="Liu S."/>
            <person name="Liang Z."/>
            <person name="Yan F."/>
            <person name="Li Y."/>
            <person name="Sun B."/>
            <person name="Zhang H."/>
            <person name="Zhang J."/>
            <person name="Zhu Y."/>
            <person name="Du M."/>
            <person name="Zhao Y."/>
            <person name="Schartl M."/>
            <person name="Tang Q."/>
            <person name="Wang J."/>
        </authorList>
    </citation>
    <scope>NUCLEOTIDE SEQUENCE</scope>
</reference>
<dbReference type="PANTHER" id="PTHR15706">
    <property type="entry name" value="SH3 MULTIPLE DOMAIN"/>
    <property type="match status" value="1"/>
</dbReference>
<keyword evidence="6" id="KW-1185">Reference proteome</keyword>
<evidence type="ECO:0000259" key="4">
    <source>
        <dbReference type="PROSITE" id="PS50002"/>
    </source>
</evidence>
<dbReference type="InterPro" id="IPR001452">
    <property type="entry name" value="SH3_domain"/>
</dbReference>
<evidence type="ECO:0000256" key="3">
    <source>
        <dbReference type="SAM" id="MobiDB-lite"/>
    </source>
</evidence>
<dbReference type="PROSITE" id="PS50002">
    <property type="entry name" value="SH3"/>
    <property type="match status" value="2"/>
</dbReference>
<dbReference type="SUPFAM" id="SSF50044">
    <property type="entry name" value="SH3-domain"/>
    <property type="match status" value="2"/>
</dbReference>
<dbReference type="GO" id="GO:0035091">
    <property type="term" value="F:phosphatidylinositol binding"/>
    <property type="evidence" value="ECO:0007669"/>
    <property type="project" value="InterPro"/>
</dbReference>
<protein>
    <submittedName>
        <fullName evidence="5">NADPH oxidase organizer 1a</fullName>
    </submittedName>
</protein>
<dbReference type="InterPro" id="IPR036871">
    <property type="entry name" value="PX_dom_sf"/>
</dbReference>
<evidence type="ECO:0000313" key="5">
    <source>
        <dbReference type="Ensembl" id="ENSCSEP00000024456.1"/>
    </source>
</evidence>
<dbReference type="InterPro" id="IPR035758">
    <property type="entry name" value="NoxO1_SH3_2"/>
</dbReference>
<dbReference type="FunFam" id="2.30.30.40:FF:000233">
    <property type="entry name" value="NADPH oxidase organizer 1"/>
    <property type="match status" value="1"/>
</dbReference>
<evidence type="ECO:0000256" key="2">
    <source>
        <dbReference type="PROSITE-ProRule" id="PRU00192"/>
    </source>
</evidence>
<dbReference type="GeneTree" id="ENSGT00940000158812"/>
<name>A0A3P8WFP2_CYNSE</name>
<feature type="domain" description="SH3" evidence="4">
    <location>
        <begin position="170"/>
        <end position="231"/>
    </location>
</feature>
<reference evidence="5" key="3">
    <citation type="submission" date="2025-09" db="UniProtKB">
        <authorList>
            <consortium name="Ensembl"/>
        </authorList>
    </citation>
    <scope>IDENTIFICATION</scope>
</reference>
<feature type="compositionally biased region" description="Polar residues" evidence="3">
    <location>
        <begin position="386"/>
        <end position="397"/>
    </location>
</feature>
<feature type="region of interest" description="Disordered" evidence="3">
    <location>
        <begin position="325"/>
        <end position="423"/>
    </location>
</feature>
<reference evidence="5" key="2">
    <citation type="submission" date="2025-08" db="UniProtKB">
        <authorList>
            <consortium name="Ensembl"/>
        </authorList>
    </citation>
    <scope>IDENTIFICATION</scope>
</reference>
<dbReference type="InterPro" id="IPR036028">
    <property type="entry name" value="SH3-like_dom_sf"/>
</dbReference>
<keyword evidence="1 2" id="KW-0728">SH3 domain</keyword>
<dbReference type="Ensembl" id="ENSCSET00000024786.1">
    <property type="protein sequence ID" value="ENSCSEP00000024456.1"/>
    <property type="gene ID" value="ENSCSEG00000015607.1"/>
</dbReference>
<dbReference type="Proteomes" id="UP000265120">
    <property type="component" value="Chromosome 17"/>
</dbReference>
<sequence length="454" mass="50989">MFITSVLWSDQDDIIVYRTLKEFQKLHCGDIRLNRLLNLPVLMPTVLRSADLVQFFQPTDQDLLPDFSKNSIIVMISEDDVSKGTGHTNGGNITSPFVTETYRCVAAYETKDIKNKPFKVAKDEKMDVLIKDKGGWWLVEKEDKRMAWFPAPYLEKLDEEEEDDEDGILDRGTLFTAIRNYTSTKEDEISVNMGGTVEVLQKSSNGWWFIRCMYNGKAGYVPSMYLKPYNPPQIRTIFHHSRPASSLFPAPPSMSHQLSHSQGNLLQLPSSSSPLLHPNTKLMSRSLDVLTVQTPVLPVHSTSATTTPTPPTHIRHPPTIMVEGDEEEHQNDHIIRSESQASSLTSSSEFSLSDDLSSSTASSTFNLNRSTNHELLRLSRTPPPTSHNSLSPNNGTMGNMVHGTSDPGLFQRPTSPRVPPRPQTEEILRRCTTVTRKNIMRDTPCPTPPEVMSQ</sequence>
<dbReference type="SMART" id="SM00326">
    <property type="entry name" value="SH3"/>
    <property type="match status" value="2"/>
</dbReference>
<dbReference type="GO" id="GO:0005737">
    <property type="term" value="C:cytoplasm"/>
    <property type="evidence" value="ECO:0007669"/>
    <property type="project" value="TreeGrafter"/>
</dbReference>
<dbReference type="GO" id="GO:0042554">
    <property type="term" value="P:superoxide anion generation"/>
    <property type="evidence" value="ECO:0007669"/>
    <property type="project" value="TreeGrafter"/>
</dbReference>
<feature type="domain" description="SH3" evidence="4">
    <location>
        <begin position="97"/>
        <end position="159"/>
    </location>
</feature>
<dbReference type="PANTHER" id="PTHR15706:SF10">
    <property type="entry name" value="NADPH OXIDASE ORGANIZER 1"/>
    <property type="match status" value="1"/>
</dbReference>
<dbReference type="InterPro" id="IPR051228">
    <property type="entry name" value="NADPH_Oxidase/PX-Domain"/>
</dbReference>
<dbReference type="SUPFAM" id="SSF64268">
    <property type="entry name" value="PX domain"/>
    <property type="match status" value="1"/>
</dbReference>
<evidence type="ECO:0000256" key="1">
    <source>
        <dbReference type="ARBA" id="ARBA00022443"/>
    </source>
</evidence>
<dbReference type="AlphaFoldDB" id="A0A3P8WFP2"/>
<evidence type="ECO:0000313" key="6">
    <source>
        <dbReference type="Proteomes" id="UP000265120"/>
    </source>
</evidence>
<dbReference type="InParanoid" id="A0A3P8WFP2"/>
<organism evidence="5 6">
    <name type="scientific">Cynoglossus semilaevis</name>
    <name type="common">Tongue sole</name>
    <dbReference type="NCBI Taxonomy" id="244447"/>
    <lineage>
        <taxon>Eukaryota</taxon>
        <taxon>Metazoa</taxon>
        <taxon>Chordata</taxon>
        <taxon>Craniata</taxon>
        <taxon>Vertebrata</taxon>
        <taxon>Euteleostomi</taxon>
        <taxon>Actinopterygii</taxon>
        <taxon>Neopterygii</taxon>
        <taxon>Teleostei</taxon>
        <taxon>Neoteleostei</taxon>
        <taxon>Acanthomorphata</taxon>
        <taxon>Carangaria</taxon>
        <taxon>Pleuronectiformes</taxon>
        <taxon>Pleuronectoidei</taxon>
        <taxon>Cynoglossidae</taxon>
        <taxon>Cynoglossinae</taxon>
        <taxon>Cynoglossus</taxon>
    </lineage>
</organism>
<dbReference type="Pfam" id="PF07653">
    <property type="entry name" value="SH3_2"/>
    <property type="match status" value="1"/>
</dbReference>
<feature type="compositionally biased region" description="Low complexity" evidence="3">
    <location>
        <begin position="337"/>
        <end position="365"/>
    </location>
</feature>
<proteinExistence type="predicted"/>
<accession>A0A3P8WFP2</accession>
<dbReference type="GO" id="GO:0016176">
    <property type="term" value="F:superoxide-generating NADPH oxidase activator activity"/>
    <property type="evidence" value="ECO:0007669"/>
    <property type="project" value="TreeGrafter"/>
</dbReference>
<dbReference type="CDD" id="cd12024">
    <property type="entry name" value="SH3_NoxO1_2"/>
    <property type="match status" value="1"/>
</dbReference>
<dbReference type="Gene3D" id="2.30.30.40">
    <property type="entry name" value="SH3 Domains"/>
    <property type="match status" value="2"/>
</dbReference>
<dbReference type="STRING" id="244447.ENSCSEP00000024456"/>